<name>A0A9D1FZ08_9FIRM</name>
<keyword evidence="2" id="KW-0378">Hydrolase</keyword>
<dbReference type="PANTHER" id="PTHR43046">
    <property type="entry name" value="GDP-MANNOSE MANNOSYL HYDROLASE"/>
    <property type="match status" value="1"/>
</dbReference>
<dbReference type="AlphaFoldDB" id="A0A9D1FZ08"/>
<accession>A0A9D1FZ08</accession>
<comment type="cofactor">
    <cofactor evidence="1">
        <name>Mg(2+)</name>
        <dbReference type="ChEBI" id="CHEBI:18420"/>
    </cofactor>
</comment>
<protein>
    <submittedName>
        <fullName evidence="4">NUDIX domain-containing protein</fullName>
    </submittedName>
</protein>
<evidence type="ECO:0000256" key="2">
    <source>
        <dbReference type="ARBA" id="ARBA00022801"/>
    </source>
</evidence>
<feature type="domain" description="Nudix hydrolase" evidence="3">
    <location>
        <begin position="2"/>
        <end position="135"/>
    </location>
</feature>
<dbReference type="InterPro" id="IPR000086">
    <property type="entry name" value="NUDIX_hydrolase_dom"/>
</dbReference>
<evidence type="ECO:0000259" key="3">
    <source>
        <dbReference type="PROSITE" id="PS51462"/>
    </source>
</evidence>
<dbReference type="GO" id="GO:0016787">
    <property type="term" value="F:hydrolase activity"/>
    <property type="evidence" value="ECO:0007669"/>
    <property type="project" value="UniProtKB-KW"/>
</dbReference>
<dbReference type="InterPro" id="IPR015797">
    <property type="entry name" value="NUDIX_hydrolase-like_dom_sf"/>
</dbReference>
<dbReference type="PROSITE" id="PS00893">
    <property type="entry name" value="NUDIX_BOX"/>
    <property type="match status" value="1"/>
</dbReference>
<dbReference type="SUPFAM" id="SSF55811">
    <property type="entry name" value="Nudix"/>
    <property type="match status" value="1"/>
</dbReference>
<reference evidence="4" key="1">
    <citation type="submission" date="2020-10" db="EMBL/GenBank/DDBJ databases">
        <authorList>
            <person name="Gilroy R."/>
        </authorList>
    </citation>
    <scope>NUCLEOTIDE SEQUENCE</scope>
    <source>
        <strain evidence="4">13766</strain>
    </source>
</reference>
<dbReference type="InterPro" id="IPR020084">
    <property type="entry name" value="NUDIX_hydrolase_CS"/>
</dbReference>
<dbReference type="PROSITE" id="PS51462">
    <property type="entry name" value="NUDIX"/>
    <property type="match status" value="1"/>
</dbReference>
<dbReference type="EMBL" id="DVJN01000012">
    <property type="protein sequence ID" value="HIS91485.1"/>
    <property type="molecule type" value="Genomic_DNA"/>
</dbReference>
<evidence type="ECO:0000313" key="5">
    <source>
        <dbReference type="Proteomes" id="UP000824140"/>
    </source>
</evidence>
<comment type="caution">
    <text evidence="4">The sequence shown here is derived from an EMBL/GenBank/DDBJ whole genome shotgun (WGS) entry which is preliminary data.</text>
</comment>
<dbReference type="Gene3D" id="3.90.79.10">
    <property type="entry name" value="Nucleoside Triphosphate Pyrophosphohydrolase"/>
    <property type="match status" value="1"/>
</dbReference>
<dbReference type="Pfam" id="PF00293">
    <property type="entry name" value="NUDIX"/>
    <property type="match status" value="1"/>
</dbReference>
<evidence type="ECO:0000256" key="1">
    <source>
        <dbReference type="ARBA" id="ARBA00001946"/>
    </source>
</evidence>
<gene>
    <name evidence="4" type="ORF">IAA84_00530</name>
</gene>
<reference evidence="4" key="2">
    <citation type="journal article" date="2021" name="PeerJ">
        <title>Extensive microbial diversity within the chicken gut microbiome revealed by metagenomics and culture.</title>
        <authorList>
            <person name="Gilroy R."/>
            <person name="Ravi A."/>
            <person name="Getino M."/>
            <person name="Pursley I."/>
            <person name="Horton D.L."/>
            <person name="Alikhan N.F."/>
            <person name="Baker D."/>
            <person name="Gharbi K."/>
            <person name="Hall N."/>
            <person name="Watson M."/>
            <person name="Adriaenssens E.M."/>
            <person name="Foster-Nyarko E."/>
            <person name="Jarju S."/>
            <person name="Secka A."/>
            <person name="Antonio M."/>
            <person name="Oren A."/>
            <person name="Chaudhuri R.R."/>
            <person name="La Ragione R."/>
            <person name="Hildebrand F."/>
            <person name="Pallen M.J."/>
        </authorList>
    </citation>
    <scope>NUCLEOTIDE SEQUENCE</scope>
    <source>
        <strain evidence="4">13766</strain>
    </source>
</reference>
<dbReference type="PANTHER" id="PTHR43046:SF14">
    <property type="entry name" value="MUTT_NUDIX FAMILY PROTEIN"/>
    <property type="match status" value="1"/>
</dbReference>
<sequence>MPVRNSAKALVLRDDRILLNRCVSRFGEYYALPGGGQRSGELLTEAVCRELREETGMAVEPVRLCAVYECISGGRAGNNHKLYFIFLCRLTGEEPLAPTELDAYQIDQKWMPLEQVQKANLFPRIVRNNILRMIKTEETLYLGSERRK</sequence>
<organism evidence="4 5">
    <name type="scientific">Candidatus Alectryocaccomicrobium excrementavium</name>
    <dbReference type="NCBI Taxonomy" id="2840668"/>
    <lineage>
        <taxon>Bacteria</taxon>
        <taxon>Bacillati</taxon>
        <taxon>Bacillota</taxon>
        <taxon>Clostridia</taxon>
        <taxon>Candidatus Alectryocaccomicrobium</taxon>
    </lineage>
</organism>
<proteinExistence type="predicted"/>
<evidence type="ECO:0000313" key="4">
    <source>
        <dbReference type="EMBL" id="HIS91485.1"/>
    </source>
</evidence>
<dbReference type="Proteomes" id="UP000824140">
    <property type="component" value="Unassembled WGS sequence"/>
</dbReference>